<dbReference type="PANTHER" id="PTHR46865:SF2">
    <property type="entry name" value="MONOOXYGENASE"/>
    <property type="match status" value="1"/>
</dbReference>
<name>A0A6G9ZB21_9NOCA</name>
<dbReference type="GO" id="GO:0071949">
    <property type="term" value="F:FAD binding"/>
    <property type="evidence" value="ECO:0007669"/>
    <property type="project" value="InterPro"/>
</dbReference>
<evidence type="ECO:0000259" key="1">
    <source>
        <dbReference type="Pfam" id="PF01494"/>
    </source>
</evidence>
<dbReference type="AlphaFoldDB" id="A0A6G9ZB21"/>
<dbReference type="Proteomes" id="UP000500953">
    <property type="component" value="Chromosome"/>
</dbReference>
<dbReference type="InterPro" id="IPR036188">
    <property type="entry name" value="FAD/NAD-bd_sf"/>
</dbReference>
<organism evidence="2 3">
    <name type="scientific">Nocardia terpenica</name>
    <dbReference type="NCBI Taxonomy" id="455432"/>
    <lineage>
        <taxon>Bacteria</taxon>
        <taxon>Bacillati</taxon>
        <taxon>Actinomycetota</taxon>
        <taxon>Actinomycetes</taxon>
        <taxon>Mycobacteriales</taxon>
        <taxon>Nocardiaceae</taxon>
        <taxon>Nocardia</taxon>
    </lineage>
</organism>
<proteinExistence type="predicted"/>
<accession>A0A6G9ZB21</accession>
<dbReference type="Gene3D" id="3.50.50.60">
    <property type="entry name" value="FAD/NAD(P)-binding domain"/>
    <property type="match status" value="1"/>
</dbReference>
<dbReference type="PANTHER" id="PTHR46865">
    <property type="entry name" value="OXIDOREDUCTASE-RELATED"/>
    <property type="match status" value="1"/>
</dbReference>
<dbReference type="Gene3D" id="3.30.9.10">
    <property type="entry name" value="D-Amino Acid Oxidase, subunit A, domain 2"/>
    <property type="match status" value="1"/>
</dbReference>
<dbReference type="Pfam" id="PF01494">
    <property type="entry name" value="FAD_binding_3"/>
    <property type="match status" value="1"/>
</dbReference>
<dbReference type="InterPro" id="IPR051704">
    <property type="entry name" value="FAD_aromatic-hydroxylase"/>
</dbReference>
<evidence type="ECO:0000313" key="3">
    <source>
        <dbReference type="Proteomes" id="UP000500953"/>
    </source>
</evidence>
<dbReference type="EMBL" id="CP046173">
    <property type="protein sequence ID" value="QIS22591.1"/>
    <property type="molecule type" value="Genomic_DNA"/>
</dbReference>
<protein>
    <submittedName>
        <fullName evidence="2">FAD-dependent oxidoreductase</fullName>
    </submittedName>
</protein>
<gene>
    <name evidence="2" type="ORF">F6W96_33915</name>
</gene>
<evidence type="ECO:0000313" key="2">
    <source>
        <dbReference type="EMBL" id="QIS22591.1"/>
    </source>
</evidence>
<dbReference type="PRINTS" id="PR00420">
    <property type="entry name" value="RNGMNOXGNASE"/>
</dbReference>
<feature type="domain" description="FAD-binding" evidence="1">
    <location>
        <begin position="5"/>
        <end position="162"/>
    </location>
</feature>
<reference evidence="2 3" key="1">
    <citation type="journal article" date="2019" name="ACS Chem. Biol.">
        <title>Identification and Mobilization of a Cryptic Antibiotic Biosynthesis Gene Locus from a Human-Pathogenic Nocardia Isolate.</title>
        <authorList>
            <person name="Herisse M."/>
            <person name="Ishida K."/>
            <person name="Porter J.L."/>
            <person name="Howden B."/>
            <person name="Hertweck C."/>
            <person name="Stinear T.P."/>
            <person name="Pidot S.J."/>
        </authorList>
    </citation>
    <scope>NUCLEOTIDE SEQUENCE [LARGE SCALE GENOMIC DNA]</scope>
    <source>
        <strain evidence="2 3">AUSMDU00012715</strain>
    </source>
</reference>
<dbReference type="SUPFAM" id="SSF51905">
    <property type="entry name" value="FAD/NAD(P)-binding domain"/>
    <property type="match status" value="1"/>
</dbReference>
<sequence>MRNQTVLISGASVAGLALAYWLRRYGYAVTVVERASALRPGGQAIDFKGRTHRTVLERMGMWEEIEERQTGRTDIVFVDADGNRRASLSGEFLGGDVEILRGDLVDIFYGHTAADCEYLFGDSITALTETGNGVHVEFEHAPARTFDLVFGCDGIHSAVRQLAFGPERDHVDHLGYYYCVAGAPGWGHDPARRTRNTAFAWHVPGRLAVEGGSKASQMYMFASPELDLDRHDIAAQRRLIAEKFAPLGGRFADMVAELDALPDFYLDSLSRVRMKGRCTTGRVALVGDAGYGNTLGGLGTGLAVVGAYVLAGELAAAHGEHTVAFARYDEIMRRYAKLADNASAGRFLAPRTGWGVRLRNWFVESRAFGLMLKMADDATNDIDLRDYPGELAVGGWMSDRGSRELLEGYRNL</sequence>
<dbReference type="InterPro" id="IPR002938">
    <property type="entry name" value="FAD-bd"/>
</dbReference>
<dbReference type="RefSeq" id="WP_167490005.1">
    <property type="nucleotide sequence ID" value="NZ_CP046173.1"/>
</dbReference>